<feature type="region of interest" description="Disordered" evidence="1">
    <location>
        <begin position="131"/>
        <end position="151"/>
    </location>
</feature>
<proteinExistence type="predicted"/>
<name>A0A0G4NC98_VERLO</name>
<protein>
    <submittedName>
        <fullName evidence="2">Uncharacterized protein</fullName>
    </submittedName>
</protein>
<dbReference type="AlphaFoldDB" id="A0A0G4NC98"/>
<reference evidence="3" key="1">
    <citation type="submission" date="2015-05" db="EMBL/GenBank/DDBJ databases">
        <authorList>
            <person name="Fogelqvist Johan"/>
        </authorList>
    </citation>
    <scope>NUCLEOTIDE SEQUENCE [LARGE SCALE GENOMIC DNA]</scope>
</reference>
<dbReference type="EMBL" id="CVQI01033828">
    <property type="protein sequence ID" value="CRK44097.1"/>
    <property type="molecule type" value="Genomic_DNA"/>
</dbReference>
<evidence type="ECO:0000256" key="1">
    <source>
        <dbReference type="SAM" id="MobiDB-lite"/>
    </source>
</evidence>
<gene>
    <name evidence="2" type="ORF">BN1723_006014</name>
</gene>
<dbReference type="Proteomes" id="UP000045706">
    <property type="component" value="Unassembled WGS sequence"/>
</dbReference>
<evidence type="ECO:0000313" key="3">
    <source>
        <dbReference type="Proteomes" id="UP000045706"/>
    </source>
</evidence>
<evidence type="ECO:0000313" key="2">
    <source>
        <dbReference type="EMBL" id="CRK44097.1"/>
    </source>
</evidence>
<accession>A0A0G4NC98</accession>
<sequence length="179" mass="19354">MATIAKNPSLFLKRRPPLEAPFSATLRALGRSSLADATHGGGQHDPLVWIFRAEALQGLSRAEQGLVLDGNAAMDGSVTVTSAVDTRLVLEQSAKSFSRERLQGLKLLFGWADVRDRAVTPKVASTVANGLQAPGQRQEKHEGEEAKEEAKEEGWWIRNSVIEALKGQVFLAARENVAG</sequence>
<feature type="compositionally biased region" description="Basic and acidic residues" evidence="1">
    <location>
        <begin position="137"/>
        <end position="151"/>
    </location>
</feature>
<organism evidence="2 3">
    <name type="scientific">Verticillium longisporum</name>
    <name type="common">Verticillium dahliae var. longisporum</name>
    <dbReference type="NCBI Taxonomy" id="100787"/>
    <lineage>
        <taxon>Eukaryota</taxon>
        <taxon>Fungi</taxon>
        <taxon>Dikarya</taxon>
        <taxon>Ascomycota</taxon>
        <taxon>Pezizomycotina</taxon>
        <taxon>Sordariomycetes</taxon>
        <taxon>Hypocreomycetidae</taxon>
        <taxon>Glomerellales</taxon>
        <taxon>Plectosphaerellaceae</taxon>
        <taxon>Verticillium</taxon>
    </lineage>
</organism>